<accession>A0ABV2B3S5</accession>
<dbReference type="PANTHER" id="PTHR35446:SF2">
    <property type="entry name" value="CARBOXYMUCONOLACTONE DECARBOXYLASE-LIKE DOMAIN-CONTAINING PROTEIN"/>
    <property type="match status" value="1"/>
</dbReference>
<dbReference type="RefSeq" id="WP_353112827.1">
    <property type="nucleotide sequence ID" value="NZ_APND01000005.1"/>
</dbReference>
<evidence type="ECO:0000313" key="2">
    <source>
        <dbReference type="EMBL" id="MES1930535.1"/>
    </source>
</evidence>
<dbReference type="PANTHER" id="PTHR35446">
    <property type="entry name" value="SI:CH211-175M2.5"/>
    <property type="match status" value="1"/>
</dbReference>
<dbReference type="SUPFAM" id="SSF69118">
    <property type="entry name" value="AhpD-like"/>
    <property type="match status" value="1"/>
</dbReference>
<gene>
    <name evidence="2" type="ORF">SADO_14834</name>
</gene>
<name>A0ABV2B3S5_9GAMM</name>
<dbReference type="NCBIfam" id="TIGR01926">
    <property type="entry name" value="peroxid_rel"/>
    <property type="match status" value="1"/>
</dbReference>
<dbReference type="Proteomes" id="UP001460888">
    <property type="component" value="Unassembled WGS sequence"/>
</dbReference>
<sequence length="196" mass="21944">MDQSISQFPVPEFGELPDDIRERILAVQDKAGFVPNVFWALAHRPDEFRAFFAYHDALMEKNSGLTKGEREMIVVATSGINQCQYCVVAHGAILRIREADPLIADQVAVNYRKADITPRQRAMLDFAVQVSNAAHTVGPEDRARLSEHGFSEDDIWDIGAIAAFFALSNRMANLTAMRPNDEFYLMGRAPREGKTS</sequence>
<dbReference type="InterPro" id="IPR010195">
    <property type="entry name" value="Uncharacterised_peroxidase-rel"/>
</dbReference>
<evidence type="ECO:0000259" key="1">
    <source>
        <dbReference type="Pfam" id="PF02627"/>
    </source>
</evidence>
<keyword evidence="3" id="KW-1185">Reference proteome</keyword>
<proteinExistence type="predicted"/>
<dbReference type="InterPro" id="IPR029032">
    <property type="entry name" value="AhpD-like"/>
</dbReference>
<feature type="domain" description="Carboxymuconolactone decarboxylase-like" evidence="1">
    <location>
        <begin position="45"/>
        <end position="99"/>
    </location>
</feature>
<dbReference type="Pfam" id="PF02627">
    <property type="entry name" value="CMD"/>
    <property type="match status" value="1"/>
</dbReference>
<dbReference type="EMBL" id="APND01000005">
    <property type="protein sequence ID" value="MES1930535.1"/>
    <property type="molecule type" value="Genomic_DNA"/>
</dbReference>
<dbReference type="Gene3D" id="1.20.1290.10">
    <property type="entry name" value="AhpD-like"/>
    <property type="match status" value="1"/>
</dbReference>
<organism evidence="2 3">
    <name type="scientific">Salinisphaera dokdonensis CL-ES53</name>
    <dbReference type="NCBI Taxonomy" id="1304272"/>
    <lineage>
        <taxon>Bacteria</taxon>
        <taxon>Pseudomonadati</taxon>
        <taxon>Pseudomonadota</taxon>
        <taxon>Gammaproteobacteria</taxon>
        <taxon>Salinisphaerales</taxon>
        <taxon>Salinisphaeraceae</taxon>
        <taxon>Salinisphaera</taxon>
    </lineage>
</organism>
<dbReference type="NCBIfam" id="TIGR00778">
    <property type="entry name" value="ahpD_dom"/>
    <property type="match status" value="1"/>
</dbReference>
<dbReference type="InterPro" id="IPR004675">
    <property type="entry name" value="AhpD_core"/>
</dbReference>
<dbReference type="InterPro" id="IPR003779">
    <property type="entry name" value="CMD-like"/>
</dbReference>
<evidence type="ECO:0000313" key="3">
    <source>
        <dbReference type="Proteomes" id="UP001460888"/>
    </source>
</evidence>
<dbReference type="Gene3D" id="1.20.5.810">
    <property type="entry name" value="AhpD-like"/>
    <property type="match status" value="1"/>
</dbReference>
<reference evidence="2 3" key="1">
    <citation type="submission" date="2013-03" db="EMBL/GenBank/DDBJ databases">
        <title>Salinisphaera dokdonensis CL-ES53 Genome Sequencing.</title>
        <authorList>
            <person name="Li C."/>
            <person name="Lai Q."/>
            <person name="Shao Z."/>
        </authorList>
    </citation>
    <scope>NUCLEOTIDE SEQUENCE [LARGE SCALE GENOMIC DNA]</scope>
    <source>
        <strain evidence="2 3">CL-ES53</strain>
    </source>
</reference>
<comment type="caution">
    <text evidence="2">The sequence shown here is derived from an EMBL/GenBank/DDBJ whole genome shotgun (WGS) entry which is preliminary data.</text>
</comment>
<protein>
    <recommendedName>
        <fullName evidence="1">Carboxymuconolactone decarboxylase-like domain-containing protein</fullName>
    </recommendedName>
</protein>